<feature type="repeat" description="TPR" evidence="3">
    <location>
        <begin position="278"/>
        <end position="311"/>
    </location>
</feature>
<dbReference type="Pfam" id="PF07719">
    <property type="entry name" value="TPR_2"/>
    <property type="match status" value="1"/>
</dbReference>
<dbReference type="InterPro" id="IPR011990">
    <property type="entry name" value="TPR-like_helical_dom_sf"/>
</dbReference>
<evidence type="ECO:0000256" key="1">
    <source>
        <dbReference type="ARBA" id="ARBA00022737"/>
    </source>
</evidence>
<dbReference type="EMBL" id="JADIMG010000055">
    <property type="protein sequence ID" value="MBO8459781.1"/>
    <property type="molecule type" value="Genomic_DNA"/>
</dbReference>
<dbReference type="SUPFAM" id="SSF48452">
    <property type="entry name" value="TPR-like"/>
    <property type="match status" value="1"/>
</dbReference>
<reference evidence="5" key="1">
    <citation type="submission" date="2020-10" db="EMBL/GenBank/DDBJ databases">
        <authorList>
            <person name="Gilroy R."/>
        </authorList>
    </citation>
    <scope>NUCLEOTIDE SEQUENCE</scope>
    <source>
        <strain evidence="5">G3-3990</strain>
    </source>
</reference>
<reference evidence="5" key="2">
    <citation type="journal article" date="2021" name="PeerJ">
        <title>Extensive microbial diversity within the chicken gut microbiome revealed by metagenomics and culture.</title>
        <authorList>
            <person name="Gilroy R."/>
            <person name="Ravi A."/>
            <person name="Getino M."/>
            <person name="Pursley I."/>
            <person name="Horton D.L."/>
            <person name="Alikhan N.F."/>
            <person name="Baker D."/>
            <person name="Gharbi K."/>
            <person name="Hall N."/>
            <person name="Watson M."/>
            <person name="Adriaenssens E.M."/>
            <person name="Foster-Nyarko E."/>
            <person name="Jarju S."/>
            <person name="Secka A."/>
            <person name="Antonio M."/>
            <person name="Oren A."/>
            <person name="Chaudhuri R.R."/>
            <person name="La Ragione R."/>
            <person name="Hildebrand F."/>
            <person name="Pallen M.J."/>
        </authorList>
    </citation>
    <scope>NUCLEOTIDE SEQUENCE</scope>
    <source>
        <strain evidence="5">G3-3990</strain>
    </source>
</reference>
<sequence length="439" mass="49631">MKKKSLFMLAFVALGSVFAVAQESSTISEECLINISLFNESAKNKQYADAAGPWLKAYTECPSANKAIYSHGRNILVWQLSQTKDPKEIDVLRNRLMEMYDKRIQYFGDDSRYPTPWILGRKALDYITYFPEDQLKENAYQWLETAVDSLKTEADVAVLTQFVALSANIYKAKPETAEKFISDYLKAGAYLDAIASNPSDRYAASAAQQKQVLDAMFVQSGVADCNTLDNIYKDKVAANTTNLEVLSKIIEFYEQMDCKESEVYFAASTAAHKISPTAKSASGCAAVCYKNKDYNEAIKYFEEAVNLAEDNKDKSNYEYMIAYIYYSELKNYPTARVHARKASEYDPTTGKPYILVAHMYAASQPYDDPILNKTVYWVAVDELRRAKQVDPSCAEEADKYINMYSRHFPNTEEIFFHADLGEGKPYTVGGWIGVTTTCR</sequence>
<evidence type="ECO:0000256" key="2">
    <source>
        <dbReference type="ARBA" id="ARBA00022803"/>
    </source>
</evidence>
<gene>
    <name evidence="5" type="ORF">IAA73_05540</name>
</gene>
<keyword evidence="4" id="KW-0732">Signal</keyword>
<accession>A0A9D9N440</accession>
<dbReference type="AlphaFoldDB" id="A0A9D9N440"/>
<evidence type="ECO:0000256" key="3">
    <source>
        <dbReference type="PROSITE-ProRule" id="PRU00339"/>
    </source>
</evidence>
<proteinExistence type="predicted"/>
<organism evidence="5 6">
    <name type="scientific">Candidatus Gallipaludibacter merdavium</name>
    <dbReference type="NCBI Taxonomy" id="2840839"/>
    <lineage>
        <taxon>Bacteria</taxon>
        <taxon>Pseudomonadati</taxon>
        <taxon>Bacteroidota</taxon>
        <taxon>Bacteroidia</taxon>
        <taxon>Bacteroidales</taxon>
        <taxon>Candidatus Gallipaludibacter</taxon>
    </lineage>
</organism>
<dbReference type="SMART" id="SM00028">
    <property type="entry name" value="TPR"/>
    <property type="match status" value="2"/>
</dbReference>
<dbReference type="Gene3D" id="1.25.40.10">
    <property type="entry name" value="Tetratricopeptide repeat domain"/>
    <property type="match status" value="1"/>
</dbReference>
<dbReference type="Proteomes" id="UP000823641">
    <property type="component" value="Unassembled WGS sequence"/>
</dbReference>
<dbReference type="InterPro" id="IPR013105">
    <property type="entry name" value="TPR_2"/>
</dbReference>
<dbReference type="PROSITE" id="PS50005">
    <property type="entry name" value="TPR"/>
    <property type="match status" value="1"/>
</dbReference>
<keyword evidence="1" id="KW-0677">Repeat</keyword>
<feature type="signal peptide" evidence="4">
    <location>
        <begin position="1"/>
        <end position="21"/>
    </location>
</feature>
<evidence type="ECO:0000313" key="6">
    <source>
        <dbReference type="Proteomes" id="UP000823641"/>
    </source>
</evidence>
<protein>
    <submittedName>
        <fullName evidence="5">Tetratricopeptide repeat protein</fullName>
    </submittedName>
</protein>
<comment type="caution">
    <text evidence="5">The sequence shown here is derived from an EMBL/GenBank/DDBJ whole genome shotgun (WGS) entry which is preliminary data.</text>
</comment>
<evidence type="ECO:0000256" key="4">
    <source>
        <dbReference type="SAM" id="SignalP"/>
    </source>
</evidence>
<name>A0A9D9N440_9BACT</name>
<feature type="chain" id="PRO_5039622452" evidence="4">
    <location>
        <begin position="22"/>
        <end position="439"/>
    </location>
</feature>
<evidence type="ECO:0000313" key="5">
    <source>
        <dbReference type="EMBL" id="MBO8459781.1"/>
    </source>
</evidence>
<dbReference type="InterPro" id="IPR019734">
    <property type="entry name" value="TPR_rpt"/>
</dbReference>
<keyword evidence="2 3" id="KW-0802">TPR repeat</keyword>